<sequence>MSQWQGVVRMVSL</sequence>
<organism evidence="1">
    <name type="scientific">Anguilla anguilla</name>
    <name type="common">European freshwater eel</name>
    <name type="synonym">Muraena anguilla</name>
    <dbReference type="NCBI Taxonomy" id="7936"/>
    <lineage>
        <taxon>Eukaryota</taxon>
        <taxon>Metazoa</taxon>
        <taxon>Chordata</taxon>
        <taxon>Craniata</taxon>
        <taxon>Vertebrata</taxon>
        <taxon>Euteleostomi</taxon>
        <taxon>Actinopterygii</taxon>
        <taxon>Neopterygii</taxon>
        <taxon>Teleostei</taxon>
        <taxon>Anguilliformes</taxon>
        <taxon>Anguillidae</taxon>
        <taxon>Anguilla</taxon>
    </lineage>
</organism>
<reference evidence="1" key="1">
    <citation type="submission" date="2014-11" db="EMBL/GenBank/DDBJ databases">
        <authorList>
            <person name="Amaro Gonzalez C."/>
        </authorList>
    </citation>
    <scope>NUCLEOTIDE SEQUENCE</scope>
</reference>
<reference evidence="1" key="2">
    <citation type="journal article" date="2015" name="Fish Shellfish Immunol.">
        <title>Early steps in the European eel (Anguilla anguilla)-Vibrio vulnificus interaction in the gills: Role of the RtxA13 toxin.</title>
        <authorList>
            <person name="Callol A."/>
            <person name="Pajuelo D."/>
            <person name="Ebbesson L."/>
            <person name="Teles M."/>
            <person name="MacKenzie S."/>
            <person name="Amaro C."/>
        </authorList>
    </citation>
    <scope>NUCLEOTIDE SEQUENCE</scope>
</reference>
<name>A0A0E9VA42_ANGAN</name>
<accession>A0A0E9VA42</accession>
<dbReference type="EMBL" id="GBXM01033696">
    <property type="protein sequence ID" value="JAH74881.1"/>
    <property type="molecule type" value="Transcribed_RNA"/>
</dbReference>
<protein>
    <submittedName>
        <fullName evidence="1">Uncharacterized protein</fullName>
    </submittedName>
</protein>
<proteinExistence type="predicted"/>
<evidence type="ECO:0000313" key="1">
    <source>
        <dbReference type="EMBL" id="JAH74881.1"/>
    </source>
</evidence>